<dbReference type="Pfam" id="PF13445">
    <property type="entry name" value="zf-RING_UBOX"/>
    <property type="match status" value="1"/>
</dbReference>
<feature type="region of interest" description="Disordered" evidence="10">
    <location>
        <begin position="322"/>
        <end position="406"/>
    </location>
</feature>
<feature type="region of interest" description="Disordered" evidence="10">
    <location>
        <begin position="91"/>
        <end position="131"/>
    </location>
</feature>
<dbReference type="InterPro" id="IPR014001">
    <property type="entry name" value="Helicase_ATP-bd"/>
</dbReference>
<evidence type="ECO:0000256" key="10">
    <source>
        <dbReference type="SAM" id="MobiDB-lite"/>
    </source>
</evidence>
<organism evidence="14 15">
    <name type="scientific">Venustampulla echinocandica</name>
    <dbReference type="NCBI Taxonomy" id="2656787"/>
    <lineage>
        <taxon>Eukaryota</taxon>
        <taxon>Fungi</taxon>
        <taxon>Dikarya</taxon>
        <taxon>Ascomycota</taxon>
        <taxon>Pezizomycotina</taxon>
        <taxon>Leotiomycetes</taxon>
        <taxon>Helotiales</taxon>
        <taxon>Pleuroascaceae</taxon>
        <taxon>Venustampulla</taxon>
    </lineage>
</organism>
<dbReference type="GO" id="GO:0004386">
    <property type="term" value="F:helicase activity"/>
    <property type="evidence" value="ECO:0007669"/>
    <property type="project" value="UniProtKB-KW"/>
</dbReference>
<dbReference type="PROSITE" id="PS00518">
    <property type="entry name" value="ZF_RING_1"/>
    <property type="match status" value="1"/>
</dbReference>
<dbReference type="STRING" id="2656787.A0A370TWL0"/>
<feature type="compositionally biased region" description="Basic and acidic residues" evidence="10">
    <location>
        <begin position="1006"/>
        <end position="1017"/>
    </location>
</feature>
<evidence type="ECO:0000256" key="2">
    <source>
        <dbReference type="ARBA" id="ARBA00022723"/>
    </source>
</evidence>
<dbReference type="Gene3D" id="3.30.40.10">
    <property type="entry name" value="Zinc/RING finger domain, C3HC4 (zinc finger)"/>
    <property type="match status" value="1"/>
</dbReference>
<dbReference type="PROSITE" id="PS51194">
    <property type="entry name" value="HELICASE_CTER"/>
    <property type="match status" value="1"/>
</dbReference>
<keyword evidence="5" id="KW-0378">Hydrolase</keyword>
<feature type="region of interest" description="Disordered" evidence="10">
    <location>
        <begin position="158"/>
        <end position="191"/>
    </location>
</feature>
<dbReference type="Pfam" id="PF00271">
    <property type="entry name" value="Helicase_C"/>
    <property type="match status" value="1"/>
</dbReference>
<evidence type="ECO:0000256" key="4">
    <source>
        <dbReference type="ARBA" id="ARBA00022771"/>
    </source>
</evidence>
<feature type="compositionally biased region" description="Basic residues" evidence="10">
    <location>
        <begin position="331"/>
        <end position="343"/>
    </location>
</feature>
<keyword evidence="8" id="KW-0067">ATP-binding</keyword>
<evidence type="ECO:0000259" key="11">
    <source>
        <dbReference type="PROSITE" id="PS50089"/>
    </source>
</evidence>
<dbReference type="Proteomes" id="UP000254866">
    <property type="component" value="Unassembled WGS sequence"/>
</dbReference>
<evidence type="ECO:0000256" key="7">
    <source>
        <dbReference type="ARBA" id="ARBA00022833"/>
    </source>
</evidence>
<dbReference type="PROSITE" id="PS51192">
    <property type="entry name" value="HELICASE_ATP_BIND_1"/>
    <property type="match status" value="1"/>
</dbReference>
<dbReference type="InterPro" id="IPR001650">
    <property type="entry name" value="Helicase_C-like"/>
</dbReference>
<comment type="similarity">
    <text evidence="1">Belongs to the SNF2/RAD54 helicase family.</text>
</comment>
<evidence type="ECO:0000256" key="9">
    <source>
        <dbReference type="PROSITE-ProRule" id="PRU00175"/>
    </source>
</evidence>
<sequence>MDDFDNINVGIAFEDLSEEQEMAHQGQDDILVNTGNLSAIDQRELDSIPHLTQSMENGTNTRHSPPTIFISNADDADDDIIMIDLHDASQQAQRRWAEHKKSGSSKVSNKPDKIKQEPKEDQSIPVLSSTVKKPVNSHQLLAAQRTMLARNAGLGDHDVGLGSSSNQQVYAEGSSRKKQSEEMGITDEHASVDTAMRFDDDDNSWMNADPDEDEEYRYLTENRNTLERRRKNKEISANDLCQLLGIENRLQTLDSLKAASEGPNISEQPVEEESLFVEDNVGDQIGEHHMSGEPATNTLHPSMNGMDVDDFEGFSQMLGEALDTGSEQRGAKKSSKPRKKPEKRAKDAREFHARETLRRENDRTKARHREESKAALAGSSKTKGKGRAKKNATSIALEPLPPQGNPDFQSGTDNAAKLMLENLMANNPIEDRINNPIFDVGPEPEITDGKMKKATQFQRLFANIPNGGCQRTVRNEKKKLQLASRSFGYAKVRAVDGKWLVKGMKSTLYHHQLLGAHWMLSREVSGESPNGGLLADSMGLGKTIQTLACMVGNPPSPDDLKRRTKATLIVVPAAVIAQWDDEIKFHVEDKVFRKVFRYKASSNITVPILQDCDIVITSYTEVMKEFPFPDSNDRANIQRMSYKEWISQTELDTGFLHKIKWYRVVLDEAHAIKNNSSRTSLACQNLRSIYRWCLTGTPILNRVEELFPYLRFLKANYAMDWQTFQKYFCDFDTIECQNRLSAVLSYTMMRRTMGTTIMNRPIITLPVPHPKVEYINFSQEEKIIYRITENRFRQTLNMFIAKGDIRRKYGIFMVQLLRLRQCTSHPFMLERTIKESWTSDDVAELKDKLSQLNSSPTHRPFYEQTRVWVNEAEASRAKSSAGEGIPEGQLSFGRGSYGTNFNMDKALEMLSEKELYASINCGICQDVPQEPMGTNCGHVFCRDCLESYMNSKAVDQDDIECPTCNTVISQTFNPAGHGIQEDDEQDAPEPGPKPRRGQGKQRRQKKVPENSKGRDAMGFEPYTPYSTWLTHSDTDSGFPLVPSAKTAALKSILLKGFTEAPLDKVVIYVQFRTLARIVGRMCKQEGWNFLYLSGDCTLDHRSKALKMFRDDPEVPILIAGLKCGGLGLNFPWANRCISLDLWWNHGVEQQAFGRIFRIGQKKETYMTRIIVKDSVDMRLLTMQAHKLRDVDRAITETDTQPGLSLHQLANLFGFLKTDADGEIVAIEADYQDDDDPPSPPGSSGV</sequence>
<keyword evidence="2" id="KW-0479">Metal-binding</keyword>
<dbReference type="InterPro" id="IPR013083">
    <property type="entry name" value="Znf_RING/FYVE/PHD"/>
</dbReference>
<evidence type="ECO:0008006" key="16">
    <source>
        <dbReference type="Google" id="ProtNLM"/>
    </source>
</evidence>
<dbReference type="SMART" id="SM00490">
    <property type="entry name" value="HELICc"/>
    <property type="match status" value="1"/>
</dbReference>
<dbReference type="InterPro" id="IPR000330">
    <property type="entry name" value="SNF2_N"/>
</dbReference>
<dbReference type="GO" id="GO:0005634">
    <property type="term" value="C:nucleus"/>
    <property type="evidence" value="ECO:0007669"/>
    <property type="project" value="TreeGrafter"/>
</dbReference>
<evidence type="ECO:0000259" key="12">
    <source>
        <dbReference type="PROSITE" id="PS51192"/>
    </source>
</evidence>
<feature type="compositionally biased region" description="Basic and acidic residues" evidence="10">
    <location>
        <begin position="109"/>
        <end position="122"/>
    </location>
</feature>
<dbReference type="GO" id="GO:0016787">
    <property type="term" value="F:hydrolase activity"/>
    <property type="evidence" value="ECO:0007669"/>
    <property type="project" value="UniProtKB-KW"/>
</dbReference>
<evidence type="ECO:0000313" key="15">
    <source>
        <dbReference type="Proteomes" id="UP000254866"/>
    </source>
</evidence>
<keyword evidence="6" id="KW-0347">Helicase</keyword>
<feature type="compositionally biased region" description="Basic and acidic residues" evidence="10">
    <location>
        <begin position="174"/>
        <end position="191"/>
    </location>
</feature>
<dbReference type="PANTHER" id="PTHR45626">
    <property type="entry name" value="TRANSCRIPTION TERMINATION FACTOR 2-RELATED"/>
    <property type="match status" value="1"/>
</dbReference>
<proteinExistence type="inferred from homology"/>
<dbReference type="InterPro" id="IPR027370">
    <property type="entry name" value="Znf-RING_euk"/>
</dbReference>
<evidence type="ECO:0000256" key="5">
    <source>
        <dbReference type="ARBA" id="ARBA00022801"/>
    </source>
</evidence>
<feature type="domain" description="Helicase ATP-binding" evidence="12">
    <location>
        <begin position="523"/>
        <end position="716"/>
    </location>
</feature>
<dbReference type="Gene3D" id="3.40.50.10810">
    <property type="entry name" value="Tandem AAA-ATPase domain"/>
    <property type="match status" value="1"/>
</dbReference>
<keyword evidence="7" id="KW-0862">Zinc</keyword>
<dbReference type="GeneID" id="43597102"/>
<dbReference type="Pfam" id="PF00176">
    <property type="entry name" value="SNF2-rel_dom"/>
    <property type="match status" value="1"/>
</dbReference>
<dbReference type="AlphaFoldDB" id="A0A370TWL0"/>
<evidence type="ECO:0000256" key="1">
    <source>
        <dbReference type="ARBA" id="ARBA00007025"/>
    </source>
</evidence>
<dbReference type="CDD" id="cd18008">
    <property type="entry name" value="DEXDc_SHPRH-like"/>
    <property type="match status" value="1"/>
</dbReference>
<protein>
    <recommendedName>
        <fullName evidence="16">P-loop containing nucleoside triphosphate hydrolase</fullName>
    </recommendedName>
</protein>
<comment type="caution">
    <text evidence="14">The sequence shown here is derived from an EMBL/GenBank/DDBJ whole genome shotgun (WGS) entry which is preliminary data.</text>
</comment>
<dbReference type="GO" id="GO:0006281">
    <property type="term" value="P:DNA repair"/>
    <property type="evidence" value="ECO:0007669"/>
    <property type="project" value="TreeGrafter"/>
</dbReference>
<evidence type="ECO:0000256" key="6">
    <source>
        <dbReference type="ARBA" id="ARBA00022806"/>
    </source>
</evidence>
<feature type="compositionally biased region" description="Basic and acidic residues" evidence="10">
    <location>
        <begin position="344"/>
        <end position="373"/>
    </location>
</feature>
<dbReference type="GO" id="GO:0008270">
    <property type="term" value="F:zinc ion binding"/>
    <property type="evidence" value="ECO:0007669"/>
    <property type="project" value="UniProtKB-KW"/>
</dbReference>
<evidence type="ECO:0000256" key="8">
    <source>
        <dbReference type="ARBA" id="ARBA00022840"/>
    </source>
</evidence>
<feature type="domain" description="RING-type" evidence="11">
    <location>
        <begin position="921"/>
        <end position="965"/>
    </location>
</feature>
<dbReference type="CDD" id="cd18793">
    <property type="entry name" value="SF2_C_SNF"/>
    <property type="match status" value="1"/>
</dbReference>
<evidence type="ECO:0000259" key="13">
    <source>
        <dbReference type="PROSITE" id="PS51194"/>
    </source>
</evidence>
<feature type="region of interest" description="Disordered" evidence="10">
    <location>
        <begin position="972"/>
        <end position="1019"/>
    </location>
</feature>
<feature type="region of interest" description="Disordered" evidence="10">
    <location>
        <begin position="285"/>
        <end position="310"/>
    </location>
</feature>
<dbReference type="GO" id="GO:0008094">
    <property type="term" value="F:ATP-dependent activity, acting on DNA"/>
    <property type="evidence" value="ECO:0007669"/>
    <property type="project" value="TreeGrafter"/>
</dbReference>
<dbReference type="PANTHER" id="PTHR45626:SF17">
    <property type="entry name" value="HELICASE-LIKE TRANSCRIPTION FACTOR"/>
    <property type="match status" value="1"/>
</dbReference>
<reference evidence="14 15" key="1">
    <citation type="journal article" date="2018" name="IMA Fungus">
        <title>IMA Genome-F 9: Draft genome sequence of Annulohypoxylon stygium, Aspergillus mulundensis, Berkeleyomyces basicola (syn. Thielaviopsis basicola), Ceratocystis smalleyi, two Cercospora beticola strains, Coleophoma cylindrospora, Fusarium fracticaudum, Phialophora cf. hyalina, and Morchella septimelata.</title>
        <authorList>
            <person name="Wingfield B.D."/>
            <person name="Bills G.F."/>
            <person name="Dong Y."/>
            <person name="Huang W."/>
            <person name="Nel W.J."/>
            <person name="Swalarsk-Parry B.S."/>
            <person name="Vaghefi N."/>
            <person name="Wilken P.M."/>
            <person name="An Z."/>
            <person name="de Beer Z.W."/>
            <person name="De Vos L."/>
            <person name="Chen L."/>
            <person name="Duong T.A."/>
            <person name="Gao Y."/>
            <person name="Hammerbacher A."/>
            <person name="Kikkert J.R."/>
            <person name="Li Y."/>
            <person name="Li H."/>
            <person name="Li K."/>
            <person name="Li Q."/>
            <person name="Liu X."/>
            <person name="Ma X."/>
            <person name="Naidoo K."/>
            <person name="Pethybridge S.J."/>
            <person name="Sun J."/>
            <person name="Steenkamp E.T."/>
            <person name="van der Nest M.A."/>
            <person name="van Wyk S."/>
            <person name="Wingfield M.J."/>
            <person name="Xiong C."/>
            <person name="Yue Q."/>
            <person name="Zhang X."/>
        </authorList>
    </citation>
    <scope>NUCLEOTIDE SEQUENCE [LARGE SCALE GENOMIC DNA]</scope>
    <source>
        <strain evidence="14 15">BP 5553</strain>
    </source>
</reference>
<evidence type="ECO:0000256" key="3">
    <source>
        <dbReference type="ARBA" id="ARBA00022741"/>
    </source>
</evidence>
<dbReference type="PROSITE" id="PS50089">
    <property type="entry name" value="ZF_RING_2"/>
    <property type="match status" value="1"/>
</dbReference>
<keyword evidence="3" id="KW-0547">Nucleotide-binding</keyword>
<dbReference type="Gene3D" id="3.40.50.300">
    <property type="entry name" value="P-loop containing nucleotide triphosphate hydrolases"/>
    <property type="match status" value="1"/>
</dbReference>
<dbReference type="InterPro" id="IPR049730">
    <property type="entry name" value="SNF2/RAD54-like_C"/>
</dbReference>
<evidence type="ECO:0000313" key="14">
    <source>
        <dbReference type="EMBL" id="RDL39913.1"/>
    </source>
</evidence>
<dbReference type="InterPro" id="IPR038718">
    <property type="entry name" value="SNF2-like_sf"/>
</dbReference>
<feature type="compositionally biased region" description="Basic residues" evidence="10">
    <location>
        <begin position="993"/>
        <end position="1005"/>
    </location>
</feature>
<dbReference type="EMBL" id="NPIC01000002">
    <property type="protein sequence ID" value="RDL39913.1"/>
    <property type="molecule type" value="Genomic_DNA"/>
</dbReference>
<dbReference type="SUPFAM" id="SSF52540">
    <property type="entry name" value="P-loop containing nucleoside triphosphate hydrolases"/>
    <property type="match status" value="2"/>
</dbReference>
<dbReference type="InterPro" id="IPR001841">
    <property type="entry name" value="Znf_RING"/>
</dbReference>
<dbReference type="SMART" id="SM00184">
    <property type="entry name" value="RING"/>
    <property type="match status" value="1"/>
</dbReference>
<dbReference type="InterPro" id="IPR027417">
    <property type="entry name" value="P-loop_NTPase"/>
</dbReference>
<name>A0A370TWL0_9HELO</name>
<dbReference type="InterPro" id="IPR017907">
    <property type="entry name" value="Znf_RING_CS"/>
</dbReference>
<gene>
    <name evidence="14" type="ORF">BP5553_04253</name>
</gene>
<feature type="domain" description="Helicase C-terminal" evidence="13">
    <location>
        <begin position="1048"/>
        <end position="1205"/>
    </location>
</feature>
<dbReference type="SMART" id="SM00487">
    <property type="entry name" value="DEXDc"/>
    <property type="match status" value="1"/>
</dbReference>
<dbReference type="OrthoDB" id="448448at2759"/>
<keyword evidence="4 9" id="KW-0863">Zinc-finger</keyword>
<dbReference type="InterPro" id="IPR050628">
    <property type="entry name" value="SNF2_RAD54_helicase_TF"/>
</dbReference>
<dbReference type="GO" id="GO:0005524">
    <property type="term" value="F:ATP binding"/>
    <property type="evidence" value="ECO:0007669"/>
    <property type="project" value="UniProtKB-KW"/>
</dbReference>
<dbReference type="RefSeq" id="XP_031872569.1">
    <property type="nucleotide sequence ID" value="XM_032012876.1"/>
</dbReference>
<keyword evidence="15" id="KW-1185">Reference proteome</keyword>
<accession>A0A370TWL0</accession>
<dbReference type="SUPFAM" id="SSF57850">
    <property type="entry name" value="RING/U-box"/>
    <property type="match status" value="1"/>
</dbReference>